<keyword evidence="9" id="KW-1185">Reference proteome</keyword>
<evidence type="ECO:0000259" key="6">
    <source>
        <dbReference type="PROSITE" id="PS50111"/>
    </source>
</evidence>
<name>A0A0P1GHZ3_9RHOB</name>
<dbReference type="InterPro" id="IPR004089">
    <property type="entry name" value="MCPsignal_dom"/>
</dbReference>
<keyword evidence="2" id="KW-0145">Chemotaxis</keyword>
<proteinExistence type="inferred from homology"/>
<feature type="domain" description="HAMP" evidence="7">
    <location>
        <begin position="271"/>
        <end position="323"/>
    </location>
</feature>
<keyword evidence="5" id="KW-0472">Membrane</keyword>
<sequence length="587" mass="62468">MFRTMPIKTRLILAGVFSTTMVLLTASLGILGLWMGDLGLKKEISASASIRDLMMADMMHEGLSADVMQALLIGPDGPAADRAAVLDKLDGDIITMTDAIGALDGQELPGPVRAALTTVKPTIAAYTASARETATAGLEDRAAGEAALPQFLERFEQLEVDLGRLGDLIEDTAAQTQQKAQETDSLLLMVLAGVAVLATAAMSYSSWRATQSISKPIERLRQALAEVAEGAFDTRIGDITRDDDIGAIARDIDMITSRIEAALLEQQVMGQDSARAIEHLGSGLRRMAEGDFTQQIHDPFNELYEPLRNDFNTTLKGLRQVIAQVIDSSSLINQRAAHITRSSQDLSSRTETQAATLEQTAAAIEEMTRTVTSAAGDARHVDEAMRQARDDFDASDRIVQQAAGTMRAIDDSSKQISMIIGLIDDITFQTNLLALNAGVEAARAGEAGSGFAVVASEVRGLAQRSAEAAQEIKDLIKRSNENVQNGVSHIDAVSASLSKLVKQVTSASELAARIALGTTEQAHALSEINTGITQLDHVTQQNAHMVVDASSSASEMNSEAERLNGLVSAFVIGAEEDTAAKADKRAA</sequence>
<comment type="subcellular location">
    <subcellularLocation>
        <location evidence="1">Membrane</location>
    </subcellularLocation>
</comment>
<dbReference type="Gene3D" id="6.10.340.10">
    <property type="match status" value="1"/>
</dbReference>
<gene>
    <name evidence="8" type="primary">tar_5</name>
    <name evidence="8" type="ORF">TRN7648_03441</name>
</gene>
<dbReference type="CDD" id="cd06225">
    <property type="entry name" value="HAMP"/>
    <property type="match status" value="1"/>
</dbReference>
<dbReference type="SUPFAM" id="SSF58104">
    <property type="entry name" value="Methyl-accepting chemotaxis protein (MCP) signaling domain"/>
    <property type="match status" value="1"/>
</dbReference>
<evidence type="ECO:0000256" key="4">
    <source>
        <dbReference type="PROSITE-ProRule" id="PRU00284"/>
    </source>
</evidence>
<dbReference type="Proteomes" id="UP000054935">
    <property type="component" value="Unassembled WGS sequence"/>
</dbReference>
<feature type="transmembrane region" description="Helical" evidence="5">
    <location>
        <begin position="12"/>
        <end position="34"/>
    </location>
</feature>
<dbReference type="CDD" id="cd11386">
    <property type="entry name" value="MCP_signal"/>
    <property type="match status" value="1"/>
</dbReference>
<evidence type="ECO:0000256" key="3">
    <source>
        <dbReference type="ARBA" id="ARBA00029447"/>
    </source>
</evidence>
<comment type="similarity">
    <text evidence="3">Belongs to the methyl-accepting chemotaxis (MCP) protein family.</text>
</comment>
<dbReference type="GO" id="GO:0007165">
    <property type="term" value="P:signal transduction"/>
    <property type="evidence" value="ECO:0007669"/>
    <property type="project" value="UniProtKB-KW"/>
</dbReference>
<dbReference type="AlphaFoldDB" id="A0A0P1GHZ3"/>
<dbReference type="Pfam" id="PF00672">
    <property type="entry name" value="HAMP"/>
    <property type="match status" value="1"/>
</dbReference>
<keyword evidence="5" id="KW-1133">Transmembrane helix</keyword>
<reference evidence="8 9" key="1">
    <citation type="submission" date="2015-09" db="EMBL/GenBank/DDBJ databases">
        <authorList>
            <consortium name="Swine Surveillance"/>
        </authorList>
    </citation>
    <scope>NUCLEOTIDE SEQUENCE [LARGE SCALE GENOMIC DNA]</scope>
    <source>
        <strain evidence="8 9">CECT 7648</strain>
    </source>
</reference>
<dbReference type="PROSITE" id="PS50111">
    <property type="entry name" value="CHEMOTAXIS_TRANSDUC_2"/>
    <property type="match status" value="1"/>
</dbReference>
<dbReference type="FunFam" id="1.10.287.950:FF:000001">
    <property type="entry name" value="Methyl-accepting chemotaxis sensory transducer"/>
    <property type="match status" value="1"/>
</dbReference>
<keyword evidence="5" id="KW-0812">Transmembrane</keyword>
<evidence type="ECO:0000259" key="7">
    <source>
        <dbReference type="PROSITE" id="PS50885"/>
    </source>
</evidence>
<organism evidence="8 9">
    <name type="scientific">Tropicibacter naphthalenivorans</name>
    <dbReference type="NCBI Taxonomy" id="441103"/>
    <lineage>
        <taxon>Bacteria</taxon>
        <taxon>Pseudomonadati</taxon>
        <taxon>Pseudomonadota</taxon>
        <taxon>Alphaproteobacteria</taxon>
        <taxon>Rhodobacterales</taxon>
        <taxon>Roseobacteraceae</taxon>
        <taxon>Tropicibacter</taxon>
    </lineage>
</organism>
<protein>
    <submittedName>
        <fullName evidence="8">Aspartate chemoreceptor protein</fullName>
    </submittedName>
</protein>
<dbReference type="Pfam" id="PF00015">
    <property type="entry name" value="MCPsignal"/>
    <property type="match status" value="1"/>
</dbReference>
<dbReference type="GO" id="GO:0016020">
    <property type="term" value="C:membrane"/>
    <property type="evidence" value="ECO:0007669"/>
    <property type="project" value="UniProtKB-SubCell"/>
</dbReference>
<dbReference type="SMART" id="SM00283">
    <property type="entry name" value="MA"/>
    <property type="match status" value="1"/>
</dbReference>
<feature type="domain" description="HAMP" evidence="7">
    <location>
        <begin position="211"/>
        <end position="264"/>
    </location>
</feature>
<dbReference type="InterPro" id="IPR003660">
    <property type="entry name" value="HAMP_dom"/>
</dbReference>
<keyword evidence="4" id="KW-0807">Transducer</keyword>
<accession>A0A0P1GHZ3</accession>
<dbReference type="PANTHER" id="PTHR43531">
    <property type="entry name" value="PROTEIN ICFG"/>
    <property type="match status" value="1"/>
</dbReference>
<dbReference type="EMBL" id="CYSE01000007">
    <property type="protein sequence ID" value="CUH81365.1"/>
    <property type="molecule type" value="Genomic_DNA"/>
</dbReference>
<dbReference type="STRING" id="441103.TRN7648_03441"/>
<dbReference type="GO" id="GO:0006935">
    <property type="term" value="P:chemotaxis"/>
    <property type="evidence" value="ECO:0007669"/>
    <property type="project" value="UniProtKB-KW"/>
</dbReference>
<dbReference type="SUPFAM" id="SSF158472">
    <property type="entry name" value="HAMP domain-like"/>
    <property type="match status" value="1"/>
</dbReference>
<evidence type="ECO:0000313" key="9">
    <source>
        <dbReference type="Proteomes" id="UP000054935"/>
    </source>
</evidence>
<dbReference type="PANTHER" id="PTHR43531:SF11">
    <property type="entry name" value="METHYL-ACCEPTING CHEMOTAXIS PROTEIN 3"/>
    <property type="match status" value="1"/>
</dbReference>
<evidence type="ECO:0000256" key="1">
    <source>
        <dbReference type="ARBA" id="ARBA00004370"/>
    </source>
</evidence>
<dbReference type="PROSITE" id="PS50885">
    <property type="entry name" value="HAMP"/>
    <property type="match status" value="2"/>
</dbReference>
<dbReference type="SMART" id="SM00304">
    <property type="entry name" value="HAMP"/>
    <property type="match status" value="2"/>
</dbReference>
<keyword evidence="8" id="KW-0675">Receptor</keyword>
<evidence type="ECO:0000256" key="2">
    <source>
        <dbReference type="ARBA" id="ARBA00022500"/>
    </source>
</evidence>
<dbReference type="Gene3D" id="1.10.287.950">
    <property type="entry name" value="Methyl-accepting chemotaxis protein"/>
    <property type="match status" value="1"/>
</dbReference>
<feature type="domain" description="Methyl-accepting transducer" evidence="6">
    <location>
        <begin position="328"/>
        <end position="557"/>
    </location>
</feature>
<evidence type="ECO:0000313" key="8">
    <source>
        <dbReference type="EMBL" id="CUH81365.1"/>
    </source>
</evidence>
<evidence type="ECO:0000256" key="5">
    <source>
        <dbReference type="SAM" id="Phobius"/>
    </source>
</evidence>
<dbReference type="RefSeq" id="WP_058248860.1">
    <property type="nucleotide sequence ID" value="NZ_CYSE01000007.1"/>
</dbReference>
<dbReference type="InterPro" id="IPR051310">
    <property type="entry name" value="MCP_chemotaxis"/>
</dbReference>